<name>A0ABP0H6C2_9DINO</name>
<evidence type="ECO:0000313" key="2">
    <source>
        <dbReference type="Proteomes" id="UP001642464"/>
    </source>
</evidence>
<dbReference type="Proteomes" id="UP001642464">
    <property type="component" value="Unassembled WGS sequence"/>
</dbReference>
<accession>A0ABP0H6C2</accession>
<dbReference type="EMBL" id="CAXAMM010000019">
    <property type="protein sequence ID" value="CAK8985517.1"/>
    <property type="molecule type" value="Genomic_DNA"/>
</dbReference>
<comment type="caution">
    <text evidence="1">The sequence shown here is derived from an EMBL/GenBank/DDBJ whole genome shotgun (WGS) entry which is preliminary data.</text>
</comment>
<reference evidence="1 2" key="1">
    <citation type="submission" date="2024-02" db="EMBL/GenBank/DDBJ databases">
        <authorList>
            <person name="Chen Y."/>
            <person name="Shah S."/>
            <person name="Dougan E. K."/>
            <person name="Thang M."/>
            <person name="Chan C."/>
        </authorList>
    </citation>
    <scope>NUCLEOTIDE SEQUENCE [LARGE SCALE GENOMIC DNA]</scope>
</reference>
<gene>
    <name evidence="1" type="ORF">SCF082_LOCUS185</name>
</gene>
<keyword evidence="2" id="KW-1185">Reference proteome</keyword>
<sequence length="145" mass="16065">MHGRVFLECTFVAWHQDEPGVAVYKAEEWHYEEWLSYPAGEVFVREVPAALVVSCTLAHIENRDLEVTYTTLAGTVMLHMPKVSNLSQNMKELTLAPTLAAAAQGRLKSRNQEVQTALAGQSDPLGATLVPELFWGKLKARDAAE</sequence>
<evidence type="ECO:0000313" key="1">
    <source>
        <dbReference type="EMBL" id="CAK8985517.1"/>
    </source>
</evidence>
<organism evidence="1 2">
    <name type="scientific">Durusdinium trenchii</name>
    <dbReference type="NCBI Taxonomy" id="1381693"/>
    <lineage>
        <taxon>Eukaryota</taxon>
        <taxon>Sar</taxon>
        <taxon>Alveolata</taxon>
        <taxon>Dinophyceae</taxon>
        <taxon>Suessiales</taxon>
        <taxon>Symbiodiniaceae</taxon>
        <taxon>Durusdinium</taxon>
    </lineage>
</organism>
<proteinExistence type="predicted"/>
<protein>
    <submittedName>
        <fullName evidence="1">Uncharacterized protein</fullName>
    </submittedName>
</protein>